<dbReference type="InParanoid" id="A0A423PLZ2"/>
<organism evidence="1 2">
    <name type="scientific">Salinisphaera japonica YTM-1</name>
    <dbReference type="NCBI Taxonomy" id="1209778"/>
    <lineage>
        <taxon>Bacteria</taxon>
        <taxon>Pseudomonadati</taxon>
        <taxon>Pseudomonadota</taxon>
        <taxon>Gammaproteobacteria</taxon>
        <taxon>Salinisphaerales</taxon>
        <taxon>Salinisphaeraceae</taxon>
        <taxon>Salinisphaera</taxon>
    </lineage>
</organism>
<dbReference type="InterPro" id="IPR021710">
    <property type="entry name" value="DUF3293"/>
</dbReference>
<sequence>MAYSHDTDTPLAHAFAATIYRITMNPAVDLYVDHPGPATIIEWCRRVADVPGGWIITADNPGASAHSAIDNRSRGAALDAELASAGIPGLATRHIDPAGRWPDEYGQLIATGDTAFVQALAARFGQAAIVSVAPDQCRLVWLD</sequence>
<dbReference type="Proteomes" id="UP000285310">
    <property type="component" value="Unassembled WGS sequence"/>
</dbReference>
<name>A0A423PLZ2_9GAMM</name>
<keyword evidence="2" id="KW-1185">Reference proteome</keyword>
<protein>
    <recommendedName>
        <fullName evidence="3">DUF3293 domain-containing protein</fullName>
    </recommendedName>
</protein>
<dbReference type="Pfam" id="PF11697">
    <property type="entry name" value="DUF3293"/>
    <property type="match status" value="1"/>
</dbReference>
<dbReference type="OrthoDB" id="1493624at2"/>
<comment type="caution">
    <text evidence="1">The sequence shown here is derived from an EMBL/GenBank/DDBJ whole genome shotgun (WGS) entry which is preliminary data.</text>
</comment>
<dbReference type="AlphaFoldDB" id="A0A423PLZ2"/>
<evidence type="ECO:0000313" key="2">
    <source>
        <dbReference type="Proteomes" id="UP000285310"/>
    </source>
</evidence>
<accession>A0A423PLZ2</accession>
<gene>
    <name evidence="1" type="ORF">SAJA_10810</name>
</gene>
<evidence type="ECO:0000313" key="1">
    <source>
        <dbReference type="EMBL" id="ROO26636.1"/>
    </source>
</evidence>
<proteinExistence type="predicted"/>
<evidence type="ECO:0008006" key="3">
    <source>
        <dbReference type="Google" id="ProtNLM"/>
    </source>
</evidence>
<dbReference type="RefSeq" id="WP_123658649.1">
    <property type="nucleotide sequence ID" value="NZ_AYKG01000034.1"/>
</dbReference>
<reference evidence="1 2" key="1">
    <citation type="submission" date="2013-10" db="EMBL/GenBank/DDBJ databases">
        <title>Salinisphaera japonica YTM-1 Genome Sequencing.</title>
        <authorList>
            <person name="Lai Q."/>
            <person name="Li C."/>
            <person name="Shao Z."/>
        </authorList>
    </citation>
    <scope>NUCLEOTIDE SEQUENCE [LARGE SCALE GENOMIC DNA]</scope>
    <source>
        <strain evidence="1 2">YTM-1</strain>
    </source>
</reference>
<dbReference type="EMBL" id="AYKG01000034">
    <property type="protein sequence ID" value="ROO26636.1"/>
    <property type="molecule type" value="Genomic_DNA"/>
</dbReference>